<feature type="region of interest" description="Disordered" evidence="1">
    <location>
        <begin position="257"/>
        <end position="307"/>
    </location>
</feature>
<feature type="non-terminal residue" evidence="2">
    <location>
        <position position="502"/>
    </location>
</feature>
<sequence>FYLTAPGYSGSNQDGCNPCDSVPWVPMARALDGGSYSKPPQYALSVPTIQVAFPLKELHYAIPLQQQNLVRPPSQHFGDVSITYDKPELTGANPHYGAPPPSYGAPPPGFGQQSAKYRPPPPSQQFLKRPPLNTNYGPPIGQGKPLTYRAPTNKPSLSYLPSTGPTSAKPSNTPPPPVSYRAPQNRPVPLHHVPILIQNPIPFPLLSPNLIPPIYPYQQFTDTNTQYQEPNEVPKKKQNVEIITTEPDDFCKKCAQKNNFKDSEPSPAQHAVTEQSTATAQSSTNSYISTQAPPSTINTHSNPNTQFNTKEKTQFEIMKSIPLAEFLTSVEYPMQIIQAPILDIPSFPKYFSLGFQNLPQIQGNLNDYQNGLKTSQSFTDQNLGNALFVNNGLQHETHGSSLPTTPISSPHPSPTPVVSEINIPSNHKLTTNDQIIESTTPNYVSSTNQLYHEETSGPSQDFDLNSKTTSSDVSEYHSSTTVNFTPSIQTHSGSTLTSSSQA</sequence>
<reference evidence="2" key="1">
    <citation type="submission" date="2015-12" db="EMBL/GenBank/DDBJ databases">
        <title>De novo transcriptome assembly of four potential Pierce s Disease insect vectors from Arizona vineyards.</title>
        <authorList>
            <person name="Tassone E.E."/>
        </authorList>
    </citation>
    <scope>NUCLEOTIDE SEQUENCE</scope>
</reference>
<accession>A0A1B6D7B6</accession>
<organism evidence="2">
    <name type="scientific">Clastoptera arizonana</name>
    <name type="common">Arizona spittle bug</name>
    <dbReference type="NCBI Taxonomy" id="38151"/>
    <lineage>
        <taxon>Eukaryota</taxon>
        <taxon>Metazoa</taxon>
        <taxon>Ecdysozoa</taxon>
        <taxon>Arthropoda</taxon>
        <taxon>Hexapoda</taxon>
        <taxon>Insecta</taxon>
        <taxon>Pterygota</taxon>
        <taxon>Neoptera</taxon>
        <taxon>Paraneoptera</taxon>
        <taxon>Hemiptera</taxon>
        <taxon>Auchenorrhyncha</taxon>
        <taxon>Cercopoidea</taxon>
        <taxon>Clastopteridae</taxon>
        <taxon>Clastoptera</taxon>
    </lineage>
</organism>
<protein>
    <submittedName>
        <fullName evidence="2">Uncharacterized protein</fullName>
    </submittedName>
</protein>
<name>A0A1B6D7B6_9HEMI</name>
<evidence type="ECO:0000313" key="2">
    <source>
        <dbReference type="EMBL" id="JAS21560.1"/>
    </source>
</evidence>
<gene>
    <name evidence="2" type="ORF">g.985</name>
</gene>
<feature type="region of interest" description="Disordered" evidence="1">
    <location>
        <begin position="394"/>
        <end position="421"/>
    </location>
</feature>
<feature type="compositionally biased region" description="Polar residues" evidence="1">
    <location>
        <begin position="285"/>
        <end position="307"/>
    </location>
</feature>
<evidence type="ECO:0000256" key="1">
    <source>
        <dbReference type="SAM" id="MobiDB-lite"/>
    </source>
</evidence>
<feature type="compositionally biased region" description="Low complexity" evidence="1">
    <location>
        <begin position="275"/>
        <end position="284"/>
    </location>
</feature>
<feature type="non-terminal residue" evidence="2">
    <location>
        <position position="1"/>
    </location>
</feature>
<dbReference type="AlphaFoldDB" id="A0A1B6D7B6"/>
<dbReference type="EMBL" id="GEDC01015738">
    <property type="protein sequence ID" value="JAS21560.1"/>
    <property type="molecule type" value="Transcribed_RNA"/>
</dbReference>
<proteinExistence type="predicted"/>
<feature type="region of interest" description="Disordered" evidence="1">
    <location>
        <begin position="451"/>
        <end position="502"/>
    </location>
</feature>
<feature type="compositionally biased region" description="Pro residues" evidence="1">
    <location>
        <begin position="97"/>
        <end position="109"/>
    </location>
</feature>
<feature type="compositionally biased region" description="Polar residues" evidence="1">
    <location>
        <begin position="153"/>
        <end position="171"/>
    </location>
</feature>
<feature type="region of interest" description="Disordered" evidence="1">
    <location>
        <begin position="80"/>
        <end position="185"/>
    </location>
</feature>